<evidence type="ECO:0000256" key="5">
    <source>
        <dbReference type="ARBA" id="ARBA00023212"/>
    </source>
</evidence>
<evidence type="ECO:0000313" key="13">
    <source>
        <dbReference type="Proteomes" id="UP001158576"/>
    </source>
</evidence>
<feature type="domain" description="Disintegrin" evidence="10">
    <location>
        <begin position="627"/>
        <end position="722"/>
    </location>
</feature>
<dbReference type="Pfam" id="PF04062">
    <property type="entry name" value="P21-Arc"/>
    <property type="match status" value="1"/>
</dbReference>
<protein>
    <submittedName>
        <fullName evidence="12">Oidioi.mRNA.OKI2018_I69.XSR.g15083.t1.cds</fullName>
    </submittedName>
</protein>
<keyword evidence="9" id="KW-0812">Transmembrane</keyword>
<evidence type="ECO:0000256" key="2">
    <source>
        <dbReference type="ARBA" id="ARBA00010856"/>
    </source>
</evidence>
<evidence type="ECO:0000256" key="7">
    <source>
        <dbReference type="PROSITE-ProRule" id="PRU00276"/>
    </source>
</evidence>
<dbReference type="Gene3D" id="3.40.390.10">
    <property type="entry name" value="Collagenase (Catalytic Domain)"/>
    <property type="match status" value="1"/>
</dbReference>
<reference evidence="12 13" key="1">
    <citation type="submission" date="2021-04" db="EMBL/GenBank/DDBJ databases">
        <authorList>
            <person name="Bliznina A."/>
        </authorList>
    </citation>
    <scope>NUCLEOTIDE SEQUENCE [LARGE SCALE GENOMIC DNA]</scope>
</reference>
<feature type="binding site" evidence="7">
    <location>
        <position position="559"/>
    </location>
    <ligand>
        <name>Zn(2+)</name>
        <dbReference type="ChEBI" id="CHEBI:29105"/>
        <note>catalytic</note>
    </ligand>
</feature>
<evidence type="ECO:0000256" key="8">
    <source>
        <dbReference type="SAM" id="MobiDB-lite"/>
    </source>
</evidence>
<evidence type="ECO:0000313" key="12">
    <source>
        <dbReference type="EMBL" id="CAG5097458.1"/>
    </source>
</evidence>
<comment type="similarity">
    <text evidence="2">Belongs to the ARPC3 family.</text>
</comment>
<dbReference type="Proteomes" id="UP001158576">
    <property type="component" value="Chromosome XSR"/>
</dbReference>
<keyword evidence="9" id="KW-0472">Membrane</keyword>
<evidence type="ECO:0000256" key="6">
    <source>
        <dbReference type="ARBA" id="ARBA00045382"/>
    </source>
</evidence>
<dbReference type="Gene3D" id="4.10.70.10">
    <property type="entry name" value="Disintegrin domain"/>
    <property type="match status" value="1"/>
</dbReference>
<dbReference type="Pfam" id="PF13574">
    <property type="entry name" value="Reprolysin_2"/>
    <property type="match status" value="1"/>
</dbReference>
<feature type="region of interest" description="Disordered" evidence="8">
    <location>
        <begin position="949"/>
        <end position="988"/>
    </location>
</feature>
<keyword evidence="9" id="KW-1133">Transmembrane helix</keyword>
<dbReference type="InterPro" id="IPR007204">
    <property type="entry name" value="ARPC3"/>
</dbReference>
<evidence type="ECO:0000256" key="4">
    <source>
        <dbReference type="ARBA" id="ARBA00023203"/>
    </source>
</evidence>
<evidence type="ECO:0000259" key="11">
    <source>
        <dbReference type="PROSITE" id="PS50215"/>
    </source>
</evidence>
<comment type="function">
    <text evidence="6">Component of the Arp2/3 complex, a multiprotein complex that mediates actin polymerization upon stimulation by nucleation-promoting factor (NPF). The Arp2/3 complex mediates the formation of branched actin networks in the cytoplasm, providing the force for cell motility. In addition to its role in the cytoplasmic cytoskeleton, the Arp2/3 complex also promotes actin polymerization in the nucleus, thereby regulating gene transcription and repair of damaged DNA. The Arp2/3 complex promotes homologous recombination (HR) repair in response to DNA damage by promoting nuclear actin polymerization, leading to drive motility of double-strand breaks (DSBs).</text>
</comment>
<evidence type="ECO:0000259" key="10">
    <source>
        <dbReference type="PROSITE" id="PS50214"/>
    </source>
</evidence>
<feature type="compositionally biased region" description="Basic and acidic residues" evidence="8">
    <location>
        <begin position="312"/>
        <end position="328"/>
    </location>
</feature>
<sequence length="1049" mass="117678">MPAYHSSQVAQMSLGNIGLLALRGEQKGPGPRADPNSEDIIDEAIRFFKANVFFKSFKPESDADRLLIYVTLWIQECLKTLQKCTSKDQAWKELYARSVQEHPLPGDSRFPLNSYIHQPNPSEANKLREYLKQVRLETSRRMIDHALKDDAELRVSCEFARLSQKNVLLYSRRRKRAADDAADDFTNRIVGFDAETPLANFTVEAVLQPSIVEPNALPKYATPNAIPLVFKGKLKNERDQDLGTAELHFNTFDKLRYLKISDNHEEGSFIGEPHLGRLKDADDDDDLLLYRQSFAKKRARGTCAPPLGLEMHQGKEPKSSNERERRETDEDEQRLLRGLGGPNFKLRDCKIKLVADERFNSEIGQGDADKTIGYMISVITTADNIFRHTDWLERQDLKDSNGNTIEAKGFGFTIAQIEVWSDPNNGPFLNATEIMDDKTSQDCESSQSTAPVCRYLKEFAKKVVVEEQLETGEIQKMCLAHLFTHTDFPEGILGLAHIGRQANGNNAAMGICANTDTDSSGAHLNTALTSTLNWGSKILTDEAQLVTTHELGHNWGAYHDDNAQSLRIATEDDECLPKSSQDGYYVMFRNAVTGDKPNNNKFSICSKSQVAGQLSKCVSIGFSETKNQSCGNYKVEDGEECDSGFNIGGSSFCCTSDCRLNKNVTNGLPAQCDGKNPNEQACCQNCRFQNEGHVCRESNQCMEKSVCSGDSAICPVSRPKDDGTQCTDADGLQSQCKINPATGRSDCQDICQQLDMEICYCDKKDDYIEMCHRCCEDKNQTCQPVHIWASRLEKIDPDLKTLLENPVIMKNNSVCHVGLCQQRVDPNENINVTRCIVNIGDTPSLSNILEYFQPEKFKDLVKNNITGAIMIFSFMLWVPASMFICYVDKKRREHNEKNRFQWVDYMSSFSYTYPNINPDMIQSFPNPPGFPPNQSYALKVMAHLEDHIKRGNGGNGLPSETDFHSGTRLNEQSTSNPNNSSNNNIDLSNVPKLIEPISAALPEATAYNRSSKRKVIQKGIGAQMSWLESESKRTQNSHLQHQISKETSL</sequence>
<dbReference type="InterPro" id="IPR001590">
    <property type="entry name" value="Peptidase_M12B"/>
</dbReference>
<evidence type="ECO:0000256" key="3">
    <source>
        <dbReference type="ARBA" id="ARBA00022490"/>
    </source>
</evidence>
<gene>
    <name evidence="12" type="ORF">OKIOD_LOCUS6641</name>
</gene>
<dbReference type="PANTHER" id="PTHR45702:SF6">
    <property type="entry name" value="DISINTEGRIN AND METALLOPROTEINASE DOMAIN-CONTAINING PROTEIN 17"/>
    <property type="match status" value="1"/>
</dbReference>
<keyword evidence="5" id="KW-0206">Cytoskeleton</keyword>
<organism evidence="12 13">
    <name type="scientific">Oikopleura dioica</name>
    <name type="common">Tunicate</name>
    <dbReference type="NCBI Taxonomy" id="34765"/>
    <lineage>
        <taxon>Eukaryota</taxon>
        <taxon>Metazoa</taxon>
        <taxon>Chordata</taxon>
        <taxon>Tunicata</taxon>
        <taxon>Appendicularia</taxon>
        <taxon>Copelata</taxon>
        <taxon>Oikopleuridae</taxon>
        <taxon>Oikopleura</taxon>
    </lineage>
</organism>
<proteinExistence type="inferred from homology"/>
<feature type="region of interest" description="Disordered" evidence="8">
    <location>
        <begin position="1028"/>
        <end position="1049"/>
    </location>
</feature>
<feature type="active site" evidence="7">
    <location>
        <position position="550"/>
    </location>
</feature>
<feature type="compositionally biased region" description="Low complexity" evidence="8">
    <location>
        <begin position="970"/>
        <end position="988"/>
    </location>
</feature>
<dbReference type="InterPro" id="IPR024079">
    <property type="entry name" value="MetalloPept_cat_dom_sf"/>
</dbReference>
<feature type="domain" description="Peptidase M12B" evidence="11">
    <location>
        <begin position="347"/>
        <end position="610"/>
    </location>
</feature>
<dbReference type="PROSITE" id="PS50214">
    <property type="entry name" value="DISINTEGRIN_2"/>
    <property type="match status" value="1"/>
</dbReference>
<dbReference type="EMBL" id="OU015569">
    <property type="protein sequence ID" value="CAG5097458.1"/>
    <property type="molecule type" value="Genomic_DNA"/>
</dbReference>
<dbReference type="InterPro" id="IPR001762">
    <property type="entry name" value="Disintegrin_dom"/>
</dbReference>
<accession>A0ABN7SFR9</accession>
<dbReference type="SUPFAM" id="SSF57552">
    <property type="entry name" value="Blood coagulation inhibitor (disintegrin)"/>
    <property type="match status" value="1"/>
</dbReference>
<comment type="caution">
    <text evidence="7">Lacks conserved residue(s) required for the propagation of feature annotation.</text>
</comment>
<keyword evidence="3" id="KW-0963">Cytoplasm</keyword>
<name>A0ABN7SFR9_OIKDI</name>
<dbReference type="SUPFAM" id="SSF55486">
    <property type="entry name" value="Metalloproteases ('zincins'), catalytic domain"/>
    <property type="match status" value="1"/>
</dbReference>
<evidence type="ECO:0000256" key="9">
    <source>
        <dbReference type="SAM" id="Phobius"/>
    </source>
</evidence>
<dbReference type="PANTHER" id="PTHR45702">
    <property type="entry name" value="ADAM10/ADAM17 METALLOPEPTIDASE FAMILY MEMBER"/>
    <property type="match status" value="1"/>
</dbReference>
<keyword evidence="7" id="KW-0479">Metal-binding</keyword>
<dbReference type="PROSITE" id="PS50215">
    <property type="entry name" value="ADAM_MEPRO"/>
    <property type="match status" value="1"/>
</dbReference>
<feature type="transmembrane region" description="Helical" evidence="9">
    <location>
        <begin position="865"/>
        <end position="887"/>
    </location>
</feature>
<keyword evidence="4" id="KW-0009">Actin-binding</keyword>
<feature type="compositionally biased region" description="Polar residues" evidence="8">
    <location>
        <begin position="1034"/>
        <end position="1049"/>
    </location>
</feature>
<feature type="region of interest" description="Disordered" evidence="8">
    <location>
        <begin position="301"/>
        <end position="334"/>
    </location>
</feature>
<dbReference type="InterPro" id="IPR036436">
    <property type="entry name" value="Disintegrin_dom_sf"/>
</dbReference>
<dbReference type="InterPro" id="IPR051489">
    <property type="entry name" value="ADAM_Metalloproteinase"/>
</dbReference>
<dbReference type="SMART" id="SM00050">
    <property type="entry name" value="DISIN"/>
    <property type="match status" value="1"/>
</dbReference>
<keyword evidence="13" id="KW-1185">Reference proteome</keyword>
<dbReference type="InterPro" id="IPR036753">
    <property type="entry name" value="ARPC3_sf"/>
</dbReference>
<feature type="binding site" evidence="7">
    <location>
        <position position="549"/>
    </location>
    <ligand>
        <name>Zn(2+)</name>
        <dbReference type="ChEBI" id="CHEBI:29105"/>
        <note>catalytic</note>
    </ligand>
</feature>
<dbReference type="Gene3D" id="1.10.1760.10">
    <property type="entry name" value="Actin-related protein 2/3 complex subunit 3"/>
    <property type="match status" value="1"/>
</dbReference>
<evidence type="ECO:0000256" key="1">
    <source>
        <dbReference type="ARBA" id="ARBA00004245"/>
    </source>
</evidence>
<comment type="subcellular location">
    <subcellularLocation>
        <location evidence="1">Cytoplasm</location>
        <location evidence="1">Cytoskeleton</location>
    </subcellularLocation>
</comment>
<keyword evidence="7" id="KW-0862">Zinc</keyword>
<feature type="binding site" evidence="7">
    <location>
        <position position="553"/>
    </location>
    <ligand>
        <name>Zn(2+)</name>
        <dbReference type="ChEBI" id="CHEBI:29105"/>
        <note>catalytic</note>
    </ligand>
</feature>
<dbReference type="SUPFAM" id="SSF69060">
    <property type="entry name" value="Arp2/3 complex 21 kDa subunit ARPC3"/>
    <property type="match status" value="1"/>
</dbReference>